<evidence type="ECO:0000256" key="2">
    <source>
        <dbReference type="ARBA" id="ARBA00004496"/>
    </source>
</evidence>
<dbReference type="PANTHER" id="PTHR32518:SF3">
    <property type="entry name" value="4-ALPHA-GLUCANOTRANSFERASE"/>
    <property type="match status" value="1"/>
</dbReference>
<evidence type="ECO:0000256" key="1">
    <source>
        <dbReference type="ARBA" id="ARBA00000439"/>
    </source>
</evidence>
<dbReference type="AlphaFoldDB" id="A0A4R9M5M6"/>
<evidence type="ECO:0000256" key="10">
    <source>
        <dbReference type="ARBA" id="ARBA00031423"/>
    </source>
</evidence>
<evidence type="ECO:0000256" key="4">
    <source>
        <dbReference type="ARBA" id="ARBA00012560"/>
    </source>
</evidence>
<dbReference type="SUPFAM" id="SSF51445">
    <property type="entry name" value="(Trans)glycosidases"/>
    <property type="match status" value="1"/>
</dbReference>
<dbReference type="EMBL" id="RQHW01000016">
    <property type="protein sequence ID" value="TGN20028.1"/>
    <property type="molecule type" value="Genomic_DNA"/>
</dbReference>
<organism evidence="12 13">
    <name type="scientific">Leptospira idonii</name>
    <dbReference type="NCBI Taxonomy" id="1193500"/>
    <lineage>
        <taxon>Bacteria</taxon>
        <taxon>Pseudomonadati</taxon>
        <taxon>Spirochaetota</taxon>
        <taxon>Spirochaetia</taxon>
        <taxon>Leptospirales</taxon>
        <taxon>Leptospiraceae</taxon>
        <taxon>Leptospira</taxon>
    </lineage>
</organism>
<dbReference type="GO" id="GO:0004134">
    <property type="term" value="F:4-alpha-glucanotransferase activity"/>
    <property type="evidence" value="ECO:0007669"/>
    <property type="project" value="UniProtKB-EC"/>
</dbReference>
<evidence type="ECO:0000256" key="8">
    <source>
        <dbReference type="ARBA" id="ARBA00022679"/>
    </source>
</evidence>
<dbReference type="Proteomes" id="UP000298058">
    <property type="component" value="Unassembled WGS sequence"/>
</dbReference>
<dbReference type="EC" id="2.4.1.25" evidence="4"/>
<evidence type="ECO:0000256" key="9">
    <source>
        <dbReference type="ARBA" id="ARBA00023277"/>
    </source>
</evidence>
<sequence length="579" mass="67479">MSLVQNHPILKRRGGVMLPLSSLLTKQSFECGDIRSLFALGKWAKDAGFSILQILPLNDTGFGRSPYSSISAFAIDPIYISLFELGSNLISRKKTIATKTIHHERIRELKLAELKLIFESDLKKNTEAALKFLSDFPWAYGYCAFRVLYNENEGKDWSLWPEQFQNPDTAKEFVFKEKREEAIFWAYLQLVAFNQLKQAKENLESIGVYLKGDMPILTSRNSADVWEHREYFDLNLQAGAPPDAFSSEGQNWGFPVLNWAELKKTNYRWWQSRLEYLSHFFHLYRIDHVIGMYRIWAIPSSVPSAKLGWFHPQIGSSKEQFAERGLNPSEFCERKLIYEFKKDRYIFYWDFWKNSKYQELPEEIKAKFYPLSEINLKAEEEAWEKAGDEILNAFDGFSDMIPCAEDLGAVPGFIRSSLKRRETLGIDVIRWTRSLENGSYIPQEGYRKTAISVLSTHDTSLALEWWKSLEGDEKKYAESFFFLQKGKELPVTASEILEGLLDFAFSAESLFSIQMLTDLLYQGEFDHLERPELHRINIPGTPEEQNWNYRFSFFAEDLSENKELIFALRKKLIETRRMA</sequence>
<comment type="caution">
    <text evidence="12">The sequence shown here is derived from an EMBL/GenBank/DDBJ whole genome shotgun (WGS) entry which is preliminary data.</text>
</comment>
<name>A0A4R9M5M6_9LEPT</name>
<evidence type="ECO:0000256" key="5">
    <source>
        <dbReference type="ARBA" id="ARBA00020295"/>
    </source>
</evidence>
<keyword evidence="9" id="KW-0119">Carbohydrate metabolism</keyword>
<comment type="subcellular location">
    <subcellularLocation>
        <location evidence="2">Cytoplasm</location>
    </subcellularLocation>
</comment>
<evidence type="ECO:0000313" key="13">
    <source>
        <dbReference type="Proteomes" id="UP000298058"/>
    </source>
</evidence>
<proteinExistence type="inferred from homology"/>
<protein>
    <recommendedName>
        <fullName evidence="5">4-alpha-glucanotransferase</fullName>
        <ecNumber evidence="4">2.4.1.25</ecNumber>
    </recommendedName>
    <alternativeName>
        <fullName evidence="10">Amylomaltase</fullName>
    </alternativeName>
    <alternativeName>
        <fullName evidence="11">Disproportionating enzyme</fullName>
    </alternativeName>
</protein>
<dbReference type="InterPro" id="IPR017853">
    <property type="entry name" value="GH"/>
</dbReference>
<dbReference type="InterPro" id="IPR003385">
    <property type="entry name" value="Glyco_hydro_77"/>
</dbReference>
<dbReference type="PANTHER" id="PTHR32518">
    <property type="match status" value="1"/>
</dbReference>
<evidence type="ECO:0000256" key="6">
    <source>
        <dbReference type="ARBA" id="ARBA00022490"/>
    </source>
</evidence>
<comment type="catalytic activity">
    <reaction evidence="1">
        <text>Transfers a segment of a (1-&gt;4)-alpha-D-glucan to a new position in an acceptor, which may be glucose or a (1-&gt;4)-alpha-D-glucan.</text>
        <dbReference type="EC" id="2.4.1.25"/>
    </reaction>
</comment>
<dbReference type="GO" id="GO:0005737">
    <property type="term" value="C:cytoplasm"/>
    <property type="evidence" value="ECO:0007669"/>
    <property type="project" value="UniProtKB-SubCell"/>
</dbReference>
<dbReference type="Pfam" id="PF02446">
    <property type="entry name" value="Glyco_hydro_77"/>
    <property type="match status" value="1"/>
</dbReference>
<keyword evidence="6" id="KW-0963">Cytoplasm</keyword>
<accession>A0A4R9M5M6</accession>
<evidence type="ECO:0000313" key="12">
    <source>
        <dbReference type="EMBL" id="TGN20028.1"/>
    </source>
</evidence>
<gene>
    <name evidence="12" type="ORF">EHS15_04840</name>
</gene>
<comment type="similarity">
    <text evidence="3">Belongs to the disproportionating enzyme family.</text>
</comment>
<dbReference type="GO" id="GO:0005975">
    <property type="term" value="P:carbohydrate metabolic process"/>
    <property type="evidence" value="ECO:0007669"/>
    <property type="project" value="InterPro"/>
</dbReference>
<keyword evidence="7" id="KW-0328">Glycosyltransferase</keyword>
<evidence type="ECO:0000256" key="11">
    <source>
        <dbReference type="ARBA" id="ARBA00031501"/>
    </source>
</evidence>
<dbReference type="OrthoDB" id="9811841at2"/>
<keyword evidence="8 12" id="KW-0808">Transferase</keyword>
<evidence type="ECO:0000256" key="3">
    <source>
        <dbReference type="ARBA" id="ARBA00005684"/>
    </source>
</evidence>
<keyword evidence="13" id="KW-1185">Reference proteome</keyword>
<dbReference type="Gene3D" id="3.20.20.80">
    <property type="entry name" value="Glycosidases"/>
    <property type="match status" value="1"/>
</dbReference>
<evidence type="ECO:0000256" key="7">
    <source>
        <dbReference type="ARBA" id="ARBA00022676"/>
    </source>
</evidence>
<reference evidence="12" key="1">
    <citation type="journal article" date="2019" name="PLoS Negl. Trop. Dis.">
        <title>Revisiting the worldwide diversity of Leptospira species in the environment.</title>
        <authorList>
            <person name="Vincent A.T."/>
            <person name="Schiettekatte O."/>
            <person name="Bourhy P."/>
            <person name="Veyrier F.J."/>
            <person name="Picardeau M."/>
        </authorList>
    </citation>
    <scope>NUCLEOTIDE SEQUENCE [LARGE SCALE GENOMIC DNA]</scope>
    <source>
        <strain evidence="12">201300427</strain>
    </source>
</reference>